<accession>A0A0M5M3K3</accession>
<keyword evidence="3 6" id="KW-0732">Signal</keyword>
<keyword evidence="2" id="KW-0964">Secreted</keyword>
<dbReference type="NCBIfam" id="TIGR01167">
    <property type="entry name" value="LPXTG_anchor"/>
    <property type="match status" value="1"/>
</dbReference>
<dbReference type="InterPro" id="IPR013783">
    <property type="entry name" value="Ig-like_fold"/>
</dbReference>
<protein>
    <recommendedName>
        <fullName evidence="7">Gram-positive cocci surface proteins LPxTG domain-containing protein</fullName>
    </recommendedName>
</protein>
<feature type="transmembrane region" description="Helical" evidence="5">
    <location>
        <begin position="788"/>
        <end position="807"/>
    </location>
</feature>
<keyword evidence="5" id="KW-1133">Transmembrane helix</keyword>
<dbReference type="EMBL" id="CP012677">
    <property type="protein sequence ID" value="ALE93207.1"/>
    <property type="molecule type" value="Genomic_DNA"/>
</dbReference>
<dbReference type="PROSITE" id="PS50847">
    <property type="entry name" value="GRAM_POS_ANCHORING"/>
    <property type="match status" value="1"/>
</dbReference>
<evidence type="ECO:0000313" key="9">
    <source>
        <dbReference type="Proteomes" id="UP000062833"/>
    </source>
</evidence>
<keyword evidence="5" id="KW-0472">Membrane</keyword>
<evidence type="ECO:0000259" key="7">
    <source>
        <dbReference type="PROSITE" id="PS50847"/>
    </source>
</evidence>
<feature type="domain" description="Gram-positive cocci surface proteins LPxTG" evidence="7">
    <location>
        <begin position="778"/>
        <end position="817"/>
    </location>
</feature>
<dbReference type="GO" id="GO:0005975">
    <property type="term" value="P:carbohydrate metabolic process"/>
    <property type="evidence" value="ECO:0007669"/>
    <property type="project" value="UniProtKB-ARBA"/>
</dbReference>
<dbReference type="Gene3D" id="2.40.10.10">
    <property type="entry name" value="Trypsin-like serine proteases"/>
    <property type="match status" value="2"/>
</dbReference>
<reference evidence="9" key="1">
    <citation type="submission" date="2015-09" db="EMBL/GenBank/DDBJ databases">
        <title>Complete genome of Arthrobacter alpinus strain R3.8.</title>
        <authorList>
            <person name="See-Too W.S."/>
            <person name="Chan K.G."/>
        </authorList>
    </citation>
    <scope>NUCLEOTIDE SEQUENCE [LARGE SCALE GENOMIC DNA]</scope>
    <source>
        <strain evidence="9">R3.8</strain>
    </source>
</reference>
<keyword evidence="5" id="KW-0812">Transmembrane</keyword>
<dbReference type="PROSITE" id="PS00134">
    <property type="entry name" value="TRYPSIN_HIS"/>
    <property type="match status" value="1"/>
</dbReference>
<dbReference type="RefSeq" id="WP_062007796.1">
    <property type="nucleotide sequence ID" value="NZ_CP012677.1"/>
</dbReference>
<evidence type="ECO:0000256" key="2">
    <source>
        <dbReference type="ARBA" id="ARBA00022525"/>
    </source>
</evidence>
<feature type="signal peptide" evidence="6">
    <location>
        <begin position="1"/>
        <end position="34"/>
    </location>
</feature>
<evidence type="ECO:0000256" key="1">
    <source>
        <dbReference type="ARBA" id="ARBA00022512"/>
    </source>
</evidence>
<gene>
    <name evidence="8" type="ORF">AOC05_14195</name>
</gene>
<keyword evidence="1" id="KW-0134">Cell wall</keyword>
<dbReference type="PATRIC" id="fig|656366.3.peg.3061"/>
<name>A0A0M5M3K3_9MICC</name>
<dbReference type="KEGG" id="aaq:AOC05_14195"/>
<dbReference type="Proteomes" id="UP000062833">
    <property type="component" value="Chromosome"/>
</dbReference>
<dbReference type="SUPFAM" id="SSF50494">
    <property type="entry name" value="Trypsin-like serine proteases"/>
    <property type="match status" value="1"/>
</dbReference>
<dbReference type="InterPro" id="IPR009003">
    <property type="entry name" value="Peptidase_S1_PA"/>
</dbReference>
<keyword evidence="4" id="KW-0572">Peptidoglycan-anchor</keyword>
<keyword evidence="9" id="KW-1185">Reference proteome</keyword>
<evidence type="ECO:0000256" key="3">
    <source>
        <dbReference type="ARBA" id="ARBA00022729"/>
    </source>
</evidence>
<dbReference type="InterPro" id="IPR019931">
    <property type="entry name" value="LPXTG_anchor"/>
</dbReference>
<evidence type="ECO:0000256" key="4">
    <source>
        <dbReference type="ARBA" id="ARBA00023088"/>
    </source>
</evidence>
<dbReference type="InterPro" id="IPR018114">
    <property type="entry name" value="TRYPSIN_HIS"/>
</dbReference>
<feature type="chain" id="PRO_5005805453" description="Gram-positive cocci surface proteins LPxTG domain-containing protein" evidence="6">
    <location>
        <begin position="35"/>
        <end position="817"/>
    </location>
</feature>
<dbReference type="Gene3D" id="2.60.40.10">
    <property type="entry name" value="Immunoglobulins"/>
    <property type="match status" value="3"/>
</dbReference>
<evidence type="ECO:0000313" key="8">
    <source>
        <dbReference type="EMBL" id="ALE93207.1"/>
    </source>
</evidence>
<dbReference type="GO" id="GO:0004252">
    <property type="term" value="F:serine-type endopeptidase activity"/>
    <property type="evidence" value="ECO:0007669"/>
    <property type="project" value="InterPro"/>
</dbReference>
<proteinExistence type="predicted"/>
<dbReference type="InterPro" id="IPR043504">
    <property type="entry name" value="Peptidase_S1_PA_chymotrypsin"/>
</dbReference>
<dbReference type="GO" id="GO:0006508">
    <property type="term" value="P:proteolysis"/>
    <property type="evidence" value="ECO:0007669"/>
    <property type="project" value="InterPro"/>
</dbReference>
<evidence type="ECO:0000256" key="6">
    <source>
        <dbReference type="SAM" id="SignalP"/>
    </source>
</evidence>
<sequence length="817" mass="80703">MQVFTRAYFRRTGAACAAAAVLIGGTFTGGSASAAPLLQPTPTSTAAEAATSPATEASSLPGGLDEALRRDLGMSVAEFNAQGALAAKAAAIQSAVTAADPGAVVSLSGDTIKVQTSAPEVAKAAAGTAKLATSAPATPSPAKVEATGVDALFNDYVATFGAKNLLSVSVNIKGEYVIRTGEPTPQAFAGSSEPSVADFAAKYGNVVLEVANGPAKATYTPGGPFDVVNGQGYAALNPATGGGFICSTGWNGFSKKGAPAVISAGHCSMDGAAALALLTNPLADEAVTGDPNIKAQPMAMLGTMGFSQFGGPKNTRTTANADNIHAEGNIGTDVSVIDNIAPNLGQVPKLAKWTGAAGWTAAEQISTDSSNVAVTGVESATLGAPVCKSGRSTGWTCAKVDEMGAYVIAGINYPSTENPGGDPADLRAVRGFVSITDTPMSAHGDSGGPVIFGNSAVGIVSGGGTLNDGKNFAITADLVTALAATDGYTVKIFLNNPAMTTTGTVYRNGAIRGTVAGAPAGTIVTVTIDGAPKDVPVGADDTWSIQAPGALGTFHITAQAKNGFSTSGTVSSSIEVVNETLAAPVFTAPALNGSAAAPVTAITGTGMAGATVILTGDVSGTAVVGSDGTWTLAVKPGLTVGSYAVTASQKHTDWNDSPSATNNFKVVPAAPAVTSPTNGQQFGASEGPTVISGTNIAGAAVTVTVDGQQHKATVTGTTWSFTFSQKFGAGNHSVSAVQNVDGVDSLIAASNFTVLAAPVPAGTTAHTQTPAPIAINSLAATGASNSTLLLGGAGGLLLLGGGATLLIRRRKDGKDRS</sequence>
<dbReference type="NCBIfam" id="NF033510">
    <property type="entry name" value="Ca_tandemer"/>
    <property type="match status" value="1"/>
</dbReference>
<organism evidence="8 9">
    <name type="scientific">Arthrobacter alpinus</name>
    <dbReference type="NCBI Taxonomy" id="656366"/>
    <lineage>
        <taxon>Bacteria</taxon>
        <taxon>Bacillati</taxon>
        <taxon>Actinomycetota</taxon>
        <taxon>Actinomycetes</taxon>
        <taxon>Micrococcales</taxon>
        <taxon>Micrococcaceae</taxon>
        <taxon>Arthrobacter</taxon>
    </lineage>
</organism>
<dbReference type="OrthoDB" id="8781117at2"/>
<dbReference type="AlphaFoldDB" id="A0A0M5M3K3"/>
<evidence type="ECO:0000256" key="5">
    <source>
        <dbReference type="SAM" id="Phobius"/>
    </source>
</evidence>
<dbReference type="CDD" id="cd21112">
    <property type="entry name" value="alphaLP-like"/>
    <property type="match status" value="1"/>
</dbReference>